<dbReference type="Proteomes" id="UP000267096">
    <property type="component" value="Unassembled WGS sequence"/>
</dbReference>
<gene>
    <name evidence="1" type="ORF">ASIM_LOCUS6412</name>
</gene>
<dbReference type="AlphaFoldDB" id="A0A0M3JG85"/>
<dbReference type="EMBL" id="UYRR01013889">
    <property type="protein sequence ID" value="VDK26989.1"/>
    <property type="molecule type" value="Genomic_DNA"/>
</dbReference>
<keyword evidence="2" id="KW-1185">Reference proteome</keyword>
<sequence length="43" mass="5073">MSHMITSRRELLVSMMTEHLSYRTKSMPFDVQKAAMKTNQSLR</sequence>
<organism evidence="3">
    <name type="scientific">Anisakis simplex</name>
    <name type="common">Herring worm</name>
    <dbReference type="NCBI Taxonomy" id="6269"/>
    <lineage>
        <taxon>Eukaryota</taxon>
        <taxon>Metazoa</taxon>
        <taxon>Ecdysozoa</taxon>
        <taxon>Nematoda</taxon>
        <taxon>Chromadorea</taxon>
        <taxon>Rhabditida</taxon>
        <taxon>Spirurina</taxon>
        <taxon>Ascaridomorpha</taxon>
        <taxon>Ascaridoidea</taxon>
        <taxon>Anisakidae</taxon>
        <taxon>Anisakis</taxon>
        <taxon>Anisakis simplex complex</taxon>
    </lineage>
</organism>
<protein>
    <submittedName>
        <fullName evidence="3">Transposase</fullName>
    </submittedName>
</protein>
<reference evidence="3" key="1">
    <citation type="submission" date="2017-02" db="UniProtKB">
        <authorList>
            <consortium name="WormBaseParasite"/>
        </authorList>
    </citation>
    <scope>IDENTIFICATION</scope>
</reference>
<dbReference type="WBParaSite" id="ASIM_0000664001-mRNA-1">
    <property type="protein sequence ID" value="ASIM_0000664001-mRNA-1"/>
    <property type="gene ID" value="ASIM_0000664001"/>
</dbReference>
<name>A0A0M3JG85_ANISI</name>
<evidence type="ECO:0000313" key="3">
    <source>
        <dbReference type="WBParaSite" id="ASIM_0000664001-mRNA-1"/>
    </source>
</evidence>
<accession>A0A0M3JG85</accession>
<evidence type="ECO:0000313" key="1">
    <source>
        <dbReference type="EMBL" id="VDK26989.1"/>
    </source>
</evidence>
<reference evidence="1 2" key="2">
    <citation type="submission" date="2018-11" db="EMBL/GenBank/DDBJ databases">
        <authorList>
            <consortium name="Pathogen Informatics"/>
        </authorList>
    </citation>
    <scope>NUCLEOTIDE SEQUENCE [LARGE SCALE GENOMIC DNA]</scope>
</reference>
<evidence type="ECO:0000313" key="2">
    <source>
        <dbReference type="Proteomes" id="UP000267096"/>
    </source>
</evidence>
<proteinExistence type="predicted"/>